<dbReference type="InterPro" id="IPR040122">
    <property type="entry name" value="Importin_beta"/>
</dbReference>
<keyword evidence="6" id="KW-0653">Protein transport</keyword>
<evidence type="ECO:0000256" key="4">
    <source>
        <dbReference type="ARBA" id="ARBA00022490"/>
    </source>
</evidence>
<gene>
    <name evidence="10" type="ORF">NAES01612_LOCUS9741</name>
</gene>
<evidence type="ECO:0000256" key="1">
    <source>
        <dbReference type="ARBA" id="ARBA00004123"/>
    </source>
</evidence>
<evidence type="ECO:0000256" key="2">
    <source>
        <dbReference type="ARBA" id="ARBA00004496"/>
    </source>
</evidence>
<dbReference type="EMBL" id="HBKR01014721">
    <property type="protein sequence ID" value="CAE2302067.1"/>
    <property type="molecule type" value="Transcribed_RNA"/>
</dbReference>
<evidence type="ECO:0000259" key="8">
    <source>
        <dbReference type="Pfam" id="PF25574"/>
    </source>
</evidence>
<evidence type="ECO:0000256" key="5">
    <source>
        <dbReference type="ARBA" id="ARBA00022737"/>
    </source>
</evidence>
<keyword evidence="4" id="KW-0963">Cytoplasm</keyword>
<dbReference type="SUPFAM" id="SSF48371">
    <property type="entry name" value="ARM repeat"/>
    <property type="match status" value="1"/>
</dbReference>
<evidence type="ECO:0008006" key="11">
    <source>
        <dbReference type="Google" id="ProtNLM"/>
    </source>
</evidence>
<dbReference type="GO" id="GO:0006606">
    <property type="term" value="P:protein import into nucleus"/>
    <property type="evidence" value="ECO:0007669"/>
    <property type="project" value="InterPro"/>
</dbReference>
<dbReference type="Pfam" id="PF13513">
    <property type="entry name" value="HEAT_EZ"/>
    <property type="match status" value="1"/>
</dbReference>
<keyword evidence="3" id="KW-0813">Transport</keyword>
<dbReference type="InterPro" id="IPR057672">
    <property type="entry name" value="TPR_IPO4/5"/>
</dbReference>
<proteinExistence type="predicted"/>
<dbReference type="PANTHER" id="PTHR10527">
    <property type="entry name" value="IMPORTIN BETA"/>
    <property type="match status" value="1"/>
</dbReference>
<dbReference type="InterPro" id="IPR016024">
    <property type="entry name" value="ARM-type_fold"/>
</dbReference>
<comment type="subcellular location">
    <subcellularLocation>
        <location evidence="2">Cytoplasm</location>
    </subcellularLocation>
    <subcellularLocation>
        <location evidence="1">Nucleus</location>
    </subcellularLocation>
</comment>
<evidence type="ECO:0000256" key="7">
    <source>
        <dbReference type="ARBA" id="ARBA00023242"/>
    </source>
</evidence>
<keyword evidence="5" id="KW-0677">Repeat</keyword>
<dbReference type="Gene3D" id="1.25.10.10">
    <property type="entry name" value="Leucine-rich Repeat Variant"/>
    <property type="match status" value="1"/>
</dbReference>
<accession>A0A7S4KR14</accession>
<name>A0A7S4KR14_9EUKA</name>
<protein>
    <recommendedName>
        <fullName evidence="11">Importin N-terminal domain-containing protein</fullName>
    </recommendedName>
</protein>
<dbReference type="InterPro" id="IPR058584">
    <property type="entry name" value="IMB1_TNPO1-like_TPR"/>
</dbReference>
<evidence type="ECO:0000313" key="10">
    <source>
        <dbReference type="EMBL" id="CAE2302067.1"/>
    </source>
</evidence>
<evidence type="ECO:0000256" key="3">
    <source>
        <dbReference type="ARBA" id="ARBA00022448"/>
    </source>
</evidence>
<sequence length="794" mass="89739">MQSERVRKENAWLEIEAGMRVEMKNRLVRTLGSPQMPAAEAVAPVIARIAQIELPKQQWPELINGLLQNISGQNEPSLKVYSLKTLGYICEDIQTETLQSDVILTAIVQGMKKETQNVDIIVAACDAFYNCLKFIEKNFENENERKVIMSTLLDTASINHVKIQTTSLMCLVEIAHLYYEHLDPFMENIFLLTMQGIKGGNPEVACQAIEFWSTICDEEYEILAEEDETSDRYLKLIEKALKHLIPPLLECYKQRDYDDDDDDSLNVPIAASRCVSSIATIARDAIVDLVLPDIQACIKQDDWKQRDSATLLFADILDGPSERVMLPLILDIIPILFSQLNHESVHLKDTTCWTLAKICLLFPEIVQDAERLKLFLQVIHGHLQDAPEVANHCCFAIHNIAEAFHADTNEETSLLTQYYLFLIERLLACAYRMDGNEIGLRASSFEAIAAIIQFGAKDTHESGLKILPHLIDKLNETFSMQVLNNDDKEIQIEFQGYLCTILSHITGKVGHQILPFSEKMLELYLNIFKFHANGDRASIHEDVLMALGSVVCAIEEKFQPYLPHFLPYIQRAMTCTQESSLIKNCVGLITDLAGVLRKDFAQYCPDIIQLLLTNLKGEELDRNVKPLIISCFGDIANAIGSHFNNYLMITSQVLCAAASSSRQDIDDEAYQEFLEALRVSVFDAYTGIIQGLRQDGAGELFLPHAQYMIDFIDFLVDERAKFPDYDDNARWESLLNGMIGVIGDLAEVENANVKVLLDRPCVLRVLRETQGHESEKLRKLGEWGNRVVSQALSR</sequence>
<evidence type="ECO:0000259" key="9">
    <source>
        <dbReference type="Pfam" id="PF25780"/>
    </source>
</evidence>
<evidence type="ECO:0000256" key="6">
    <source>
        <dbReference type="ARBA" id="ARBA00022927"/>
    </source>
</evidence>
<organism evidence="10">
    <name type="scientific">Paramoeba aestuarina</name>
    <dbReference type="NCBI Taxonomy" id="180227"/>
    <lineage>
        <taxon>Eukaryota</taxon>
        <taxon>Amoebozoa</taxon>
        <taxon>Discosea</taxon>
        <taxon>Flabellinia</taxon>
        <taxon>Dactylopodida</taxon>
        <taxon>Paramoebidae</taxon>
        <taxon>Paramoeba</taxon>
    </lineage>
</organism>
<dbReference type="Pfam" id="PF25780">
    <property type="entry name" value="TPR_IPO5"/>
    <property type="match status" value="1"/>
</dbReference>
<dbReference type="InterPro" id="IPR011989">
    <property type="entry name" value="ARM-like"/>
</dbReference>
<dbReference type="GO" id="GO:0005737">
    <property type="term" value="C:cytoplasm"/>
    <property type="evidence" value="ECO:0007669"/>
    <property type="project" value="UniProtKB-SubCell"/>
</dbReference>
<reference evidence="10" key="1">
    <citation type="submission" date="2021-01" db="EMBL/GenBank/DDBJ databases">
        <authorList>
            <person name="Corre E."/>
            <person name="Pelletier E."/>
            <person name="Niang G."/>
            <person name="Scheremetjew M."/>
            <person name="Finn R."/>
            <person name="Kale V."/>
            <person name="Holt S."/>
            <person name="Cochrane G."/>
            <person name="Meng A."/>
            <person name="Brown T."/>
            <person name="Cohen L."/>
        </authorList>
    </citation>
    <scope>NUCLEOTIDE SEQUENCE</scope>
    <source>
        <strain evidence="10">SoJaBio B1-5/56/2</strain>
    </source>
</reference>
<dbReference type="Pfam" id="PF25574">
    <property type="entry name" value="TPR_IMB1"/>
    <property type="match status" value="1"/>
</dbReference>
<keyword evidence="7" id="KW-0539">Nucleus</keyword>
<dbReference type="AlphaFoldDB" id="A0A7S4KR14"/>
<feature type="domain" description="IPO4/5-like TPR repeats" evidence="9">
    <location>
        <begin position="41"/>
        <end position="190"/>
    </location>
</feature>
<feature type="domain" description="Importin subunit beta-1/Transportin-1-like TPR repeats" evidence="8">
    <location>
        <begin position="378"/>
        <end position="769"/>
    </location>
</feature>